<protein>
    <recommendedName>
        <fullName evidence="1">AAA+ ATPase domain-containing protein</fullName>
    </recommendedName>
</protein>
<dbReference type="InterPro" id="IPR019734">
    <property type="entry name" value="TPR_rpt"/>
</dbReference>
<dbReference type="EMBL" id="JAAAPX010000009">
    <property type="protein sequence ID" value="KAF4243945.1"/>
    <property type="molecule type" value="Genomic_DNA"/>
</dbReference>
<name>A0A8H4HEI4_9EURO</name>
<comment type="caution">
    <text evidence="2">The sequence shown here is derived from an EMBL/GenBank/DDBJ whole genome shotgun (WGS) entry which is preliminary data.</text>
</comment>
<dbReference type="GO" id="GO:0043531">
    <property type="term" value="F:ADP binding"/>
    <property type="evidence" value="ECO:0007669"/>
    <property type="project" value="InterPro"/>
</dbReference>
<sequence length="1120" mass="127325">MSGELSFPGPISGRNVVAGIQANSVSVNYFLNQSNESALGDDLSSTNILRTGRHASLDQTDSDVNLEISIKPDDDFKVQFSLNGAPRIGTFVGQQDHLDLLKEYHLSHLPKDQSSITIIHGLGGIGKTQLALQFARLHRNEFTAVFWISGRTEETLRAGFVSIVERVKNQKVMVYNEDIREKAFQSACAWLNHPENVRWLLILDNIDNFQEDEKSETAGNDDGSYNITKYLDHLNQGSIIITTRLSHLAQLGASIHVDKLSLDNSVQLLRSIVKRKRDDEVLRTLAERLDGLPLTLNHAGCYIAQRQITPHQYLERYEKELEGRNKLLNYIPRASSYNISMAATWEVSLRAIEDESASAVRLLEYCAFLHHSDIFYEIFNCEYFENNDFIAQCTQNQDYFQDQVAILGAFSFIRLNEEGEIASFSIHPVVQDWVRDRIDAASWAHRLREIIALMTNFCSRGKPVEEFLLQRRVVPHADRCKSLFERFPNKESFFFPLLHHLGKVFLNVDRADDAEEICLTALDLYQSYDDFTDSSDEERTRCQLVLSATKLLGRIYLHTEKLDLAQSYYTTALMDPINDTYLETALDLADTMMRKHDYHRADSLLTEILVQITKKLGIDKFPKPSENEMSDHERPSIDDAVELTDSPASESTTDSDQGDLSQSDRDLICNCFRTMANNARKQGNLDRAKEYMNIGMRFVKTQLVPDTVLTPVFLLDLCKIYQEEGDLCESERIVNEALEESERILGPNHPLSLDIREVLVQVLVQGDNYEVAESCHRQLLQLKMEGLGKKHPRTLTCLSNFSSTLQSMNKFDEAEECARLAFEGLKDILDWNHKWLRAAAVILGTAYGHNLKTNEAETLFKELLHHLKQDPYTQDSSILVCLANLAQVYTSQKRPELAEATYKEAIEEYGAKLRKGHSSVLMASLGLASLYLSEMSELEKARPIITGVYDLCQELLSPNHAILREARAQYELLKKLDNLKAEAEEPMPIMYRVACGDPRSEEDFFYVELSETAPAFLGETIDKEAEEMFLEILVDRHHMSFLKERSWRCVACNSPSSYLLHHTAALLRPELGAARNFTPSVIDFAIPFCEPDTECDYQAAQLALQSLKEALPLHFSSESQ</sequence>
<accession>A0A8H4HEI4</accession>
<dbReference type="PANTHER" id="PTHR46082">
    <property type="entry name" value="ATP/GTP-BINDING PROTEIN-RELATED"/>
    <property type="match status" value="1"/>
</dbReference>
<dbReference type="SMART" id="SM00382">
    <property type="entry name" value="AAA"/>
    <property type="match status" value="1"/>
</dbReference>
<dbReference type="Pfam" id="PF00931">
    <property type="entry name" value="NB-ARC"/>
    <property type="match status" value="1"/>
</dbReference>
<proteinExistence type="predicted"/>
<dbReference type="PANTHER" id="PTHR46082:SF6">
    <property type="entry name" value="AAA+ ATPASE DOMAIN-CONTAINING PROTEIN-RELATED"/>
    <property type="match status" value="1"/>
</dbReference>
<reference evidence="2" key="1">
    <citation type="journal article" date="2020" name="bioRxiv">
        <title>Genomic and phenotypic heterogeneity of clinical isolates of the human pathogens Aspergillus fumigatus, Aspergillus lentulus and Aspergillus fumigatiaffinis.</title>
        <authorList>
            <person name="dos Santos R.A.C."/>
            <person name="Steenwyk J.L."/>
            <person name="Rivero-Menendez O."/>
            <person name="Mead M.E."/>
            <person name="Silva L.P."/>
            <person name="Bastos R.W."/>
            <person name="Alastruey-Izquierdo A."/>
            <person name="Goldman G.H."/>
            <person name="Rokas A."/>
        </authorList>
    </citation>
    <scope>NUCLEOTIDE SEQUENCE</scope>
    <source>
        <strain evidence="2">CNM-CM6805</strain>
    </source>
</reference>
<dbReference type="InterPro" id="IPR056681">
    <property type="entry name" value="DUF7779"/>
</dbReference>
<dbReference type="Proteomes" id="UP000653565">
    <property type="component" value="Unassembled WGS sequence"/>
</dbReference>
<dbReference type="Gene3D" id="3.40.50.300">
    <property type="entry name" value="P-loop containing nucleotide triphosphate hydrolases"/>
    <property type="match status" value="1"/>
</dbReference>
<dbReference type="Pfam" id="PF13374">
    <property type="entry name" value="TPR_10"/>
    <property type="match status" value="1"/>
</dbReference>
<evidence type="ECO:0000259" key="1">
    <source>
        <dbReference type="SMART" id="SM00382"/>
    </source>
</evidence>
<dbReference type="InterPro" id="IPR011990">
    <property type="entry name" value="TPR-like_helical_dom_sf"/>
</dbReference>
<gene>
    <name evidence="2" type="ORF">CNMCM6805_010456</name>
</gene>
<dbReference type="SMART" id="SM00028">
    <property type="entry name" value="TPR"/>
    <property type="match status" value="4"/>
</dbReference>
<evidence type="ECO:0000313" key="2">
    <source>
        <dbReference type="EMBL" id="KAF4243945.1"/>
    </source>
</evidence>
<dbReference type="InterPro" id="IPR003593">
    <property type="entry name" value="AAA+_ATPase"/>
</dbReference>
<evidence type="ECO:0000313" key="3">
    <source>
        <dbReference type="Proteomes" id="UP000653565"/>
    </source>
</evidence>
<organism evidence="2 3">
    <name type="scientific">Aspergillus fumigatiaffinis</name>
    <dbReference type="NCBI Taxonomy" id="340414"/>
    <lineage>
        <taxon>Eukaryota</taxon>
        <taxon>Fungi</taxon>
        <taxon>Dikarya</taxon>
        <taxon>Ascomycota</taxon>
        <taxon>Pezizomycotina</taxon>
        <taxon>Eurotiomycetes</taxon>
        <taxon>Eurotiomycetidae</taxon>
        <taxon>Eurotiales</taxon>
        <taxon>Aspergillaceae</taxon>
        <taxon>Aspergillus</taxon>
        <taxon>Aspergillus subgen. Fumigati</taxon>
    </lineage>
</organism>
<dbReference type="AlphaFoldDB" id="A0A8H4HEI4"/>
<dbReference type="InterPro" id="IPR053137">
    <property type="entry name" value="NLR-like"/>
</dbReference>
<dbReference type="SUPFAM" id="SSF48452">
    <property type="entry name" value="TPR-like"/>
    <property type="match status" value="3"/>
</dbReference>
<dbReference type="SUPFAM" id="SSF52540">
    <property type="entry name" value="P-loop containing nucleoside triphosphate hydrolases"/>
    <property type="match status" value="1"/>
</dbReference>
<dbReference type="InterPro" id="IPR027417">
    <property type="entry name" value="P-loop_NTPase"/>
</dbReference>
<dbReference type="PRINTS" id="PR00364">
    <property type="entry name" value="DISEASERSIST"/>
</dbReference>
<dbReference type="Pfam" id="PF25000">
    <property type="entry name" value="DUF7779"/>
    <property type="match status" value="1"/>
</dbReference>
<dbReference type="Pfam" id="PF13424">
    <property type="entry name" value="TPR_12"/>
    <property type="match status" value="1"/>
</dbReference>
<keyword evidence="3" id="KW-1185">Reference proteome</keyword>
<feature type="domain" description="AAA+ ATPase" evidence="1">
    <location>
        <begin position="113"/>
        <end position="263"/>
    </location>
</feature>
<dbReference type="Gene3D" id="1.25.40.10">
    <property type="entry name" value="Tetratricopeptide repeat domain"/>
    <property type="match status" value="3"/>
</dbReference>
<dbReference type="InterPro" id="IPR002182">
    <property type="entry name" value="NB-ARC"/>
</dbReference>
<reference evidence="2" key="2">
    <citation type="submission" date="2020-04" db="EMBL/GenBank/DDBJ databases">
        <authorList>
            <person name="Santos R.A.C."/>
            <person name="Steenwyk J.L."/>
            <person name="Rivero-Menendez O."/>
            <person name="Mead M.E."/>
            <person name="Silva L.P."/>
            <person name="Bastos R.W."/>
            <person name="Alastruey-Izquierdo A."/>
            <person name="Goldman G.H."/>
            <person name="Rokas A."/>
        </authorList>
    </citation>
    <scope>NUCLEOTIDE SEQUENCE</scope>
    <source>
        <strain evidence="2">CNM-CM6805</strain>
    </source>
</reference>